<protein>
    <submittedName>
        <fullName evidence="3">Glycosyltransferase</fullName>
    </submittedName>
</protein>
<evidence type="ECO:0000259" key="1">
    <source>
        <dbReference type="Pfam" id="PF00534"/>
    </source>
</evidence>
<organism evidence="3 4">
    <name type="scientific">Algoriphagus pacificus</name>
    <dbReference type="NCBI Taxonomy" id="2811234"/>
    <lineage>
        <taxon>Bacteria</taxon>
        <taxon>Pseudomonadati</taxon>
        <taxon>Bacteroidota</taxon>
        <taxon>Cytophagia</taxon>
        <taxon>Cytophagales</taxon>
        <taxon>Cyclobacteriaceae</taxon>
        <taxon>Algoriphagus</taxon>
    </lineage>
</organism>
<evidence type="ECO:0000259" key="2">
    <source>
        <dbReference type="Pfam" id="PF13439"/>
    </source>
</evidence>
<evidence type="ECO:0000313" key="3">
    <source>
        <dbReference type="EMBL" id="MBN7817566.1"/>
    </source>
</evidence>
<dbReference type="SUPFAM" id="SSF53756">
    <property type="entry name" value="UDP-Glycosyltransferase/glycogen phosphorylase"/>
    <property type="match status" value="1"/>
</dbReference>
<sequence>MKILQLIDSLAVGGAERMAVNLANLFTKKGISNLLISSRAEGPLSQLILDRQSFYCLGKKSTLDLKAFKKLLQIAKEFQPTHLHVHDSSIYWAFLLKKFLPNTKLIWHAHYGGLSTTDNRFGNKIKFIAPAIDFVIAVNQDLRDWVKTEFPSIKASAYIENFPDLPERVNRKETKPEILCLANLKAPKNHHLLVHSFAEFSKMHPAYKLKLVGSTDDEAYLNSLLEEIEKLQIQSQVIIAGQSLDLLAIFKDAEFAVLSSDIEGLPVSLLELGLAKVPIISTEVGQCKELLGNGKFGFLTPPRDETKLAEMLTFVSENKDIAQQKADEFYLHVSEKYGFKNFIDKYFLLLNQDN</sequence>
<reference evidence="3 4" key="1">
    <citation type="submission" date="2021-03" db="EMBL/GenBank/DDBJ databases">
        <title>novel species isolated from a fishpond in China.</title>
        <authorList>
            <person name="Lu H."/>
            <person name="Cai Z."/>
        </authorList>
    </citation>
    <scope>NUCLEOTIDE SEQUENCE [LARGE SCALE GENOMIC DNA]</scope>
    <source>
        <strain evidence="3 4">YJ13C</strain>
    </source>
</reference>
<name>A0ABS3CKD7_9BACT</name>
<dbReference type="PANTHER" id="PTHR12526">
    <property type="entry name" value="GLYCOSYLTRANSFERASE"/>
    <property type="match status" value="1"/>
</dbReference>
<dbReference type="CDD" id="cd03811">
    <property type="entry name" value="GT4_GT28_WabH-like"/>
    <property type="match status" value="1"/>
</dbReference>
<dbReference type="Proteomes" id="UP000664480">
    <property type="component" value="Unassembled WGS sequence"/>
</dbReference>
<dbReference type="InterPro" id="IPR001296">
    <property type="entry name" value="Glyco_trans_1"/>
</dbReference>
<feature type="domain" description="Glycosyl transferase family 1" evidence="1">
    <location>
        <begin position="165"/>
        <end position="322"/>
    </location>
</feature>
<keyword evidence="4" id="KW-1185">Reference proteome</keyword>
<proteinExistence type="predicted"/>
<dbReference type="EMBL" id="JAFKCU010000006">
    <property type="protein sequence ID" value="MBN7817566.1"/>
    <property type="molecule type" value="Genomic_DNA"/>
</dbReference>
<accession>A0ABS3CKD7</accession>
<dbReference type="InterPro" id="IPR028098">
    <property type="entry name" value="Glyco_trans_4-like_N"/>
</dbReference>
<dbReference type="Pfam" id="PF13439">
    <property type="entry name" value="Glyco_transf_4"/>
    <property type="match status" value="1"/>
</dbReference>
<feature type="domain" description="Glycosyltransferase subfamily 4-like N-terminal" evidence="2">
    <location>
        <begin position="12"/>
        <end position="151"/>
    </location>
</feature>
<evidence type="ECO:0000313" key="4">
    <source>
        <dbReference type="Proteomes" id="UP000664480"/>
    </source>
</evidence>
<dbReference type="Pfam" id="PF00534">
    <property type="entry name" value="Glycos_transf_1"/>
    <property type="match status" value="1"/>
</dbReference>
<comment type="caution">
    <text evidence="3">The sequence shown here is derived from an EMBL/GenBank/DDBJ whole genome shotgun (WGS) entry which is preliminary data.</text>
</comment>
<dbReference type="Gene3D" id="3.40.50.2000">
    <property type="entry name" value="Glycogen Phosphorylase B"/>
    <property type="match status" value="2"/>
</dbReference>
<dbReference type="RefSeq" id="WP_206588232.1">
    <property type="nucleotide sequence ID" value="NZ_JAFKCU010000006.1"/>
</dbReference>
<gene>
    <name evidence="3" type="ORF">J0A69_19140</name>
</gene>